<protein>
    <submittedName>
        <fullName evidence="8">DNA-binding SARP family transcriptional activator</fullName>
    </submittedName>
</protein>
<keyword evidence="3 5" id="KW-0238">DNA-binding</keyword>
<reference evidence="8 9" key="1">
    <citation type="submission" date="2018-11" db="EMBL/GenBank/DDBJ databases">
        <title>Sequencing the genomes of 1000 actinobacteria strains.</title>
        <authorList>
            <person name="Klenk H.-P."/>
        </authorList>
    </citation>
    <scope>NUCLEOTIDE SEQUENCE [LARGE SCALE GENOMIC DNA]</scope>
    <source>
        <strain evidence="8 9">DSM 44254</strain>
    </source>
</reference>
<dbReference type="SUPFAM" id="SSF48452">
    <property type="entry name" value="TPR-like"/>
    <property type="match status" value="1"/>
</dbReference>
<proteinExistence type="inferred from homology"/>
<accession>A0A3N1CU93</accession>
<dbReference type="SUPFAM" id="SSF46894">
    <property type="entry name" value="C-terminal effector domain of the bipartite response regulators"/>
    <property type="match status" value="1"/>
</dbReference>
<evidence type="ECO:0000256" key="2">
    <source>
        <dbReference type="ARBA" id="ARBA00023015"/>
    </source>
</evidence>
<evidence type="ECO:0000256" key="4">
    <source>
        <dbReference type="ARBA" id="ARBA00023163"/>
    </source>
</evidence>
<dbReference type="PANTHER" id="PTHR35807:SF1">
    <property type="entry name" value="TRANSCRIPTIONAL REGULATOR REDD"/>
    <property type="match status" value="1"/>
</dbReference>
<evidence type="ECO:0000259" key="7">
    <source>
        <dbReference type="PROSITE" id="PS51755"/>
    </source>
</evidence>
<dbReference type="InterPro" id="IPR011990">
    <property type="entry name" value="TPR-like_helical_dom_sf"/>
</dbReference>
<evidence type="ECO:0000313" key="8">
    <source>
        <dbReference type="EMBL" id="ROO84870.1"/>
    </source>
</evidence>
<feature type="domain" description="OmpR/PhoB-type" evidence="7">
    <location>
        <begin position="5"/>
        <end position="109"/>
    </location>
</feature>
<dbReference type="GO" id="GO:0005975">
    <property type="term" value="P:carbohydrate metabolic process"/>
    <property type="evidence" value="ECO:0007669"/>
    <property type="project" value="UniProtKB-ARBA"/>
</dbReference>
<dbReference type="Gene3D" id="1.25.40.10">
    <property type="entry name" value="Tetratricopeptide repeat domain"/>
    <property type="match status" value="1"/>
</dbReference>
<dbReference type="AlphaFoldDB" id="A0A3N1CU93"/>
<evidence type="ECO:0000313" key="9">
    <source>
        <dbReference type="Proteomes" id="UP000272400"/>
    </source>
</evidence>
<keyword evidence="4" id="KW-0804">Transcription</keyword>
<dbReference type="Pfam" id="PF03704">
    <property type="entry name" value="BTAD"/>
    <property type="match status" value="1"/>
</dbReference>
<dbReference type="GO" id="GO:0006355">
    <property type="term" value="P:regulation of DNA-templated transcription"/>
    <property type="evidence" value="ECO:0007669"/>
    <property type="project" value="InterPro"/>
</dbReference>
<evidence type="ECO:0000256" key="6">
    <source>
        <dbReference type="SAM" id="MobiDB-lite"/>
    </source>
</evidence>
<dbReference type="Pfam" id="PF00486">
    <property type="entry name" value="Trans_reg_C"/>
    <property type="match status" value="1"/>
</dbReference>
<dbReference type="Gene3D" id="2.60.40.10">
    <property type="entry name" value="Immunoglobulins"/>
    <property type="match status" value="1"/>
</dbReference>
<dbReference type="InterPro" id="IPR001867">
    <property type="entry name" value="OmpR/PhoB-type_DNA-bd"/>
</dbReference>
<sequence length="433" mass="47115">MKAADPEWQNRPVEFRVLGPLEITHKGRSVAPTAAKDRAFLGELLAHPGRPISTGHLADHLWPGRPPSDPVNAVQVRASRLRTLLRSISDAETARRVLRTRSGGYEFDLCHATSDLVRFEAAAFGGTTREALRSGLALWRGLPFGDVPRTPCVEMQVARIEELRLSVLEAYADRCLEEHDVPASLVAELAGQAARNPLREPLHQRLINVLHLAGRSAEALTCYERLRTTLADELGTDPQPELRRLHREILAGPAWEEVSLTAAGTAASPAAPETPRPRFGRLDAAVLTCLAAFLLAGIGWFSTRGPESPAPGARPVPGDRSRFDADVTMPGGTSVRVGERFVKTWRLTNVGTVAWRDRFLARQESAEASGGCPSELTTRVPDTGPGQTVDVSVAVTASDTPGRCEVQWRMVDANGYLYLPQQNGVFLDVHVIP</sequence>
<dbReference type="Gene3D" id="1.10.10.10">
    <property type="entry name" value="Winged helix-like DNA-binding domain superfamily/Winged helix DNA-binding domain"/>
    <property type="match status" value="1"/>
</dbReference>
<dbReference type="InterPro" id="IPR051677">
    <property type="entry name" value="AfsR-DnrI-RedD_regulator"/>
</dbReference>
<name>A0A3N1CU93_9ACTN</name>
<dbReference type="PANTHER" id="PTHR35807">
    <property type="entry name" value="TRANSCRIPTIONAL REGULATOR REDD-RELATED"/>
    <property type="match status" value="1"/>
</dbReference>
<dbReference type="PROSITE" id="PS51755">
    <property type="entry name" value="OMPR_PHOB"/>
    <property type="match status" value="1"/>
</dbReference>
<evidence type="ECO:0000256" key="3">
    <source>
        <dbReference type="ARBA" id="ARBA00023125"/>
    </source>
</evidence>
<dbReference type="Pfam" id="PF16158">
    <property type="entry name" value="N_BRCA1_IG"/>
    <property type="match status" value="1"/>
</dbReference>
<dbReference type="Proteomes" id="UP000272400">
    <property type="component" value="Unassembled WGS sequence"/>
</dbReference>
<feature type="region of interest" description="Disordered" evidence="6">
    <location>
        <begin position="366"/>
        <end position="387"/>
    </location>
</feature>
<evidence type="ECO:0000256" key="5">
    <source>
        <dbReference type="PROSITE-ProRule" id="PRU01091"/>
    </source>
</evidence>
<dbReference type="EMBL" id="RJKE01000001">
    <property type="protein sequence ID" value="ROO84870.1"/>
    <property type="molecule type" value="Genomic_DNA"/>
</dbReference>
<feature type="DNA-binding region" description="OmpR/PhoB-type" evidence="5">
    <location>
        <begin position="5"/>
        <end position="109"/>
    </location>
</feature>
<dbReference type="InterPro" id="IPR005158">
    <property type="entry name" value="BTAD"/>
</dbReference>
<dbReference type="InterPro" id="IPR032350">
    <property type="entry name" value="Nbr1_FW"/>
</dbReference>
<organism evidence="8 9">
    <name type="scientific">Actinocorallia herbida</name>
    <dbReference type="NCBI Taxonomy" id="58109"/>
    <lineage>
        <taxon>Bacteria</taxon>
        <taxon>Bacillati</taxon>
        <taxon>Actinomycetota</taxon>
        <taxon>Actinomycetes</taxon>
        <taxon>Streptosporangiales</taxon>
        <taxon>Thermomonosporaceae</taxon>
        <taxon>Actinocorallia</taxon>
    </lineage>
</organism>
<keyword evidence="2" id="KW-0805">Transcription regulation</keyword>
<dbReference type="SMART" id="SM01043">
    <property type="entry name" value="BTAD"/>
    <property type="match status" value="1"/>
</dbReference>
<dbReference type="InterPro" id="IPR013783">
    <property type="entry name" value="Ig-like_fold"/>
</dbReference>
<dbReference type="InterPro" id="IPR016032">
    <property type="entry name" value="Sig_transdc_resp-reg_C-effctor"/>
</dbReference>
<evidence type="ECO:0000256" key="1">
    <source>
        <dbReference type="ARBA" id="ARBA00005820"/>
    </source>
</evidence>
<dbReference type="CDD" id="cd14947">
    <property type="entry name" value="NBR1_like"/>
    <property type="match status" value="1"/>
</dbReference>
<dbReference type="SMART" id="SM00862">
    <property type="entry name" value="Trans_reg_C"/>
    <property type="match status" value="1"/>
</dbReference>
<feature type="region of interest" description="Disordered" evidence="6">
    <location>
        <begin position="306"/>
        <end position="329"/>
    </location>
</feature>
<dbReference type="GO" id="GO:0003677">
    <property type="term" value="F:DNA binding"/>
    <property type="evidence" value="ECO:0007669"/>
    <property type="project" value="UniProtKB-UniRule"/>
</dbReference>
<dbReference type="GO" id="GO:0000160">
    <property type="term" value="P:phosphorelay signal transduction system"/>
    <property type="evidence" value="ECO:0007669"/>
    <property type="project" value="InterPro"/>
</dbReference>
<gene>
    <name evidence="8" type="ORF">EDD29_2399</name>
</gene>
<dbReference type="CDD" id="cd15831">
    <property type="entry name" value="BTAD"/>
    <property type="match status" value="1"/>
</dbReference>
<keyword evidence="9" id="KW-1185">Reference proteome</keyword>
<comment type="similarity">
    <text evidence="1">Belongs to the AfsR/DnrI/RedD regulatory family.</text>
</comment>
<comment type="caution">
    <text evidence="8">The sequence shown here is derived from an EMBL/GenBank/DDBJ whole genome shotgun (WGS) entry which is preliminary data.</text>
</comment>
<dbReference type="InterPro" id="IPR036388">
    <property type="entry name" value="WH-like_DNA-bd_sf"/>
</dbReference>